<comment type="caution">
    <text evidence="8">The sequence shown here is derived from an EMBL/GenBank/DDBJ whole genome shotgun (WGS) entry which is preliminary data.</text>
</comment>
<evidence type="ECO:0000256" key="4">
    <source>
        <dbReference type="ARBA" id="ARBA00022827"/>
    </source>
</evidence>
<dbReference type="Gene3D" id="1.25.40.80">
    <property type="match status" value="1"/>
</dbReference>
<accession>A0ABT5K2S3</accession>
<keyword evidence="9" id="KW-1185">Reference proteome</keyword>
<protein>
    <submittedName>
        <fullName evidence="8">Deoxyribodipyrimidine photo-lyase</fullName>
    </submittedName>
</protein>
<dbReference type="EMBL" id="JAQQXR010000005">
    <property type="protein sequence ID" value="MDC8758755.1"/>
    <property type="molecule type" value="Genomic_DNA"/>
</dbReference>
<dbReference type="PANTHER" id="PTHR11455">
    <property type="entry name" value="CRYPTOCHROME"/>
    <property type="match status" value="1"/>
</dbReference>
<evidence type="ECO:0000256" key="1">
    <source>
        <dbReference type="ARBA" id="ARBA00001932"/>
    </source>
</evidence>
<comment type="similarity">
    <text evidence="6">Belongs to the DNA photolyase family.</text>
</comment>
<keyword evidence="5 6" id="KW-0157">Chromophore</keyword>
<sequence length="496" mass="54897">MALNKSLVWLRRDLRAFDHAALHHALQQSKTVYCVFIYDRAILDSLPRQDRRVGFIHACVAELDAELRQLGGGLIVRHADAAVAIPQLAAELGVDAVFANDDYEPQAIARDARVARALAAQPCLWFSFKDQLVFDKSEVLSLSDKPFSVYTPYKHAWLKKLRAQPACTAPLPVAPLAARFAAPAGPAALPTLAELGFEPDALASLAIPTGMSGAAKLFEDFLARLANYASARDFPALKGPSYLSLHLRFGTLSVRHLVRSVVELIDRGVGGEGAPVWLAELIWREFYAMILFHHPHVVGAAFKPAYDAIEWESGPRADADFAAWCEGRTGYPLVDAAMAQLNQSGYMHNRLRMVTACFLIKDLGIDWRRGEAYFALHLNDFDLASNNGGWQWAASSGCDAQPYFRIFNPVTQSEKFDASGRFIRRYLPQLKALDDSEIHAPWLVPRMLLEQKGIRLGRDYPEPIVQHDAARQRTLARYAVVKGPHAPAAPTLPAGR</sequence>
<dbReference type="PANTHER" id="PTHR11455:SF9">
    <property type="entry name" value="CRYPTOCHROME CIRCADIAN CLOCK 5 ISOFORM X1"/>
    <property type="match status" value="1"/>
</dbReference>
<dbReference type="Gene3D" id="1.10.579.10">
    <property type="entry name" value="DNA Cyclobutane Dipyrimidine Photolyase, subunit A, domain 3"/>
    <property type="match status" value="1"/>
</dbReference>
<dbReference type="InterPro" id="IPR002081">
    <property type="entry name" value="Cryptochrome/DNA_photolyase_1"/>
</dbReference>
<organism evidence="8 9">
    <name type="scientific">Janthinobacterium fluminis</name>
    <dbReference type="NCBI Taxonomy" id="2987524"/>
    <lineage>
        <taxon>Bacteria</taxon>
        <taxon>Pseudomonadati</taxon>
        <taxon>Pseudomonadota</taxon>
        <taxon>Betaproteobacteria</taxon>
        <taxon>Burkholderiales</taxon>
        <taxon>Oxalobacteraceae</taxon>
        <taxon>Janthinobacterium</taxon>
    </lineage>
</organism>
<evidence type="ECO:0000256" key="6">
    <source>
        <dbReference type="RuleBase" id="RU004182"/>
    </source>
</evidence>
<comment type="cofactor">
    <cofactor evidence="1">
        <name>(6R)-5,10-methylene-5,6,7,8-tetrahydrofolate</name>
        <dbReference type="ChEBI" id="CHEBI:15636"/>
    </cofactor>
</comment>
<comment type="cofactor">
    <cofactor evidence="2">
        <name>FAD</name>
        <dbReference type="ChEBI" id="CHEBI:57692"/>
    </cofactor>
</comment>
<dbReference type="Gene3D" id="3.40.50.620">
    <property type="entry name" value="HUPs"/>
    <property type="match status" value="1"/>
</dbReference>
<dbReference type="InterPro" id="IPR018394">
    <property type="entry name" value="DNA_photolyase_1_CS_C"/>
</dbReference>
<dbReference type="InterPro" id="IPR005101">
    <property type="entry name" value="Cryptochr/Photolyase_FAD-bd"/>
</dbReference>
<dbReference type="InterPro" id="IPR036134">
    <property type="entry name" value="Crypto/Photolyase_FAD-like_sf"/>
</dbReference>
<evidence type="ECO:0000259" key="7">
    <source>
        <dbReference type="PROSITE" id="PS51645"/>
    </source>
</evidence>
<dbReference type="PROSITE" id="PS51645">
    <property type="entry name" value="PHR_CRY_ALPHA_BETA"/>
    <property type="match status" value="1"/>
</dbReference>
<dbReference type="Pfam" id="PF03441">
    <property type="entry name" value="FAD_binding_7"/>
    <property type="match status" value="1"/>
</dbReference>
<reference evidence="8 9" key="1">
    <citation type="submission" date="2022-10" db="EMBL/GenBank/DDBJ databases">
        <title>Janthinobacterium sp. hw3 Genome sequencing.</title>
        <authorList>
            <person name="Park S."/>
        </authorList>
    </citation>
    <scope>NUCLEOTIDE SEQUENCE [LARGE SCALE GENOMIC DNA]</scope>
    <source>
        <strain evidence="9">hw3</strain>
    </source>
</reference>
<dbReference type="SUPFAM" id="SSF52425">
    <property type="entry name" value="Cryptochrome/photolyase, N-terminal domain"/>
    <property type="match status" value="1"/>
</dbReference>
<dbReference type="PROSITE" id="PS00394">
    <property type="entry name" value="DNA_PHOTOLYASES_1_1"/>
    <property type="match status" value="1"/>
</dbReference>
<dbReference type="InterPro" id="IPR006050">
    <property type="entry name" value="DNA_photolyase_N"/>
</dbReference>
<dbReference type="InterPro" id="IPR014729">
    <property type="entry name" value="Rossmann-like_a/b/a_fold"/>
</dbReference>
<dbReference type="SUPFAM" id="SSF48173">
    <property type="entry name" value="Cryptochrome/photolyase FAD-binding domain"/>
    <property type="match status" value="1"/>
</dbReference>
<dbReference type="Pfam" id="PF00875">
    <property type="entry name" value="DNA_photolyase"/>
    <property type="match status" value="1"/>
</dbReference>
<evidence type="ECO:0000313" key="8">
    <source>
        <dbReference type="EMBL" id="MDC8758755.1"/>
    </source>
</evidence>
<evidence type="ECO:0000256" key="2">
    <source>
        <dbReference type="ARBA" id="ARBA00001974"/>
    </source>
</evidence>
<feature type="domain" description="Photolyase/cryptochrome alpha/beta" evidence="7">
    <location>
        <begin position="4"/>
        <end position="133"/>
    </location>
</feature>
<keyword evidence="3 6" id="KW-0285">Flavoprotein</keyword>
<dbReference type="PRINTS" id="PR00147">
    <property type="entry name" value="DNAPHOTLYASE"/>
</dbReference>
<dbReference type="Proteomes" id="UP001221208">
    <property type="component" value="Unassembled WGS sequence"/>
</dbReference>
<dbReference type="InterPro" id="IPR036155">
    <property type="entry name" value="Crypto/Photolyase_N_sf"/>
</dbReference>
<evidence type="ECO:0000256" key="3">
    <source>
        <dbReference type="ARBA" id="ARBA00022630"/>
    </source>
</evidence>
<keyword evidence="4 6" id="KW-0274">FAD</keyword>
<evidence type="ECO:0000256" key="5">
    <source>
        <dbReference type="ARBA" id="ARBA00022991"/>
    </source>
</evidence>
<proteinExistence type="inferred from homology"/>
<evidence type="ECO:0000313" key="9">
    <source>
        <dbReference type="Proteomes" id="UP001221208"/>
    </source>
</evidence>
<gene>
    <name evidence="8" type="ORF">OIK44_14315</name>
</gene>
<name>A0ABT5K2S3_9BURK</name>
<dbReference type="RefSeq" id="WP_273671515.1">
    <property type="nucleotide sequence ID" value="NZ_JAQQXR010000005.1"/>
</dbReference>